<dbReference type="InterPro" id="IPR018487">
    <property type="entry name" value="Hemopexin-like_repeat"/>
</dbReference>
<protein>
    <submittedName>
        <fullName evidence="2">Hemopexin repeat-containing protein</fullName>
    </submittedName>
</protein>
<dbReference type="AlphaFoldDB" id="A0A915YBU5"/>
<keyword evidence="1" id="KW-0677">Repeat</keyword>
<evidence type="ECO:0000256" key="1">
    <source>
        <dbReference type="ARBA" id="ARBA00022737"/>
    </source>
</evidence>
<reference evidence="2" key="1">
    <citation type="submission" date="2022-09" db="EMBL/GenBank/DDBJ databases">
        <title>Aureispira anguillicida sp. nov., isolated from Leptocephalus of Japanese eel Anguilla japonica.</title>
        <authorList>
            <person name="Yuasa K."/>
            <person name="Mekata T."/>
            <person name="Ikunari K."/>
        </authorList>
    </citation>
    <scope>NUCLEOTIDE SEQUENCE</scope>
    <source>
        <strain evidence="2">EL160426</strain>
    </source>
</reference>
<evidence type="ECO:0000313" key="2">
    <source>
        <dbReference type="EMBL" id="BDS10207.1"/>
    </source>
</evidence>
<dbReference type="EMBL" id="AP026867">
    <property type="protein sequence ID" value="BDS10207.1"/>
    <property type="molecule type" value="Genomic_DNA"/>
</dbReference>
<name>A0A915YBU5_9BACT</name>
<organism evidence="2 3">
    <name type="scientific">Aureispira anguillae</name>
    <dbReference type="NCBI Taxonomy" id="2864201"/>
    <lineage>
        <taxon>Bacteria</taxon>
        <taxon>Pseudomonadati</taxon>
        <taxon>Bacteroidota</taxon>
        <taxon>Saprospiria</taxon>
        <taxon>Saprospirales</taxon>
        <taxon>Saprospiraceae</taxon>
        <taxon>Aureispira</taxon>
    </lineage>
</organism>
<dbReference type="PROSITE" id="PS51642">
    <property type="entry name" value="HEMOPEXIN_2"/>
    <property type="match status" value="3"/>
</dbReference>
<dbReference type="Proteomes" id="UP001060919">
    <property type="component" value="Chromosome"/>
</dbReference>
<dbReference type="InterPro" id="IPR000585">
    <property type="entry name" value="Hemopexin-like_dom"/>
</dbReference>
<keyword evidence="3" id="KW-1185">Reference proteome</keyword>
<gene>
    <name evidence="2" type="ORF">AsAng_0009150</name>
</gene>
<proteinExistence type="predicted"/>
<dbReference type="InterPro" id="IPR036375">
    <property type="entry name" value="Hemopexin-like_dom_sf"/>
</dbReference>
<accession>A0A915YBU5</accession>
<sequence length="438" mass="50638">MNKFCALNHPEGKNFIYFFYKSQYYKYDWEIDRVVDGYPKSIRLWEGLPIDGVDAALNHPTEKDKYIYFFKEGTCFLYDWNLDKVIKKKPITDFWNGLPSSGIDAALNHPKQSTRYVYFFAGNHYYKYDWAAKKMVDGYPKSTKAKWSGYPNNSVHAAVNHPKNKDKVYLFLGTWYFRYDWEKDAVDPDYPSKIRAAWKGLTMYPLWKFTPTHLEIIKPEEYQDDPYLAAIYWRTALGIKGSTKVQLLTTYKQLGQDVPVGKKIEIPFDANLTVIEEENIFGYNVPHEADIPVSVMGYFLIGMDKDFSPHNVLDFTMKELEGLFKAALEKHFESMDWLSNVGGVPNHEMFKIALKNVLKDRQQPPLPSNSGISQTVADWLADELVGNGELILMNIDPALSSLVQLSTDRPFPLQEATKVISLEKIGKYEVTFKIERLP</sequence>
<dbReference type="KEGG" id="aup:AsAng_0009150"/>
<dbReference type="SUPFAM" id="SSF50923">
    <property type="entry name" value="Hemopexin-like domain"/>
    <property type="match status" value="1"/>
</dbReference>
<dbReference type="RefSeq" id="WP_264791537.1">
    <property type="nucleotide sequence ID" value="NZ_AP026867.1"/>
</dbReference>
<evidence type="ECO:0000313" key="3">
    <source>
        <dbReference type="Proteomes" id="UP001060919"/>
    </source>
</evidence>
<dbReference type="SMART" id="SM00120">
    <property type="entry name" value="HX"/>
    <property type="match status" value="4"/>
</dbReference>
<dbReference type="CDD" id="cd00094">
    <property type="entry name" value="HX"/>
    <property type="match status" value="1"/>
</dbReference>
<dbReference type="Gene3D" id="2.110.10.10">
    <property type="entry name" value="Hemopexin-like domain"/>
    <property type="match status" value="2"/>
</dbReference>
<dbReference type="Pfam" id="PF00045">
    <property type="entry name" value="Hemopexin"/>
    <property type="match status" value="4"/>
</dbReference>